<dbReference type="HOGENOM" id="CLU_2583818_0_0_6"/>
<accession>B5XHA7</accession>
<dbReference type="Proteomes" id="UP000008555">
    <property type="component" value="Chromosome"/>
</dbReference>
<reference evidence="2 3" key="1">
    <citation type="journal article" date="2009" name="Infect. Immun.">
        <title>Comparative genomics reveal extensive transposon-mediated genomic plasticity and diversity among potential effector proteins within the genus Coxiella.</title>
        <authorList>
            <person name="Beare P.A."/>
            <person name="Unsworth N."/>
            <person name="Andoh M."/>
            <person name="Voth D.E."/>
            <person name="Omsland A."/>
            <person name="Gilk S.D."/>
            <person name="Williams K.P."/>
            <person name="Sobral B.W."/>
            <person name="Kupko J.J.III."/>
            <person name="Porcella S.F."/>
            <person name="Samuel J.E."/>
            <person name="Heinzen R.A."/>
        </authorList>
    </citation>
    <scope>NUCLEOTIDE SEQUENCE [LARGE SCALE GENOMIC DNA]</scope>
    <source>
        <strain evidence="2 3">Dugway 5J108-111</strain>
    </source>
</reference>
<keyword evidence="1" id="KW-0812">Transmembrane</keyword>
<name>B5XHA7_COXBN</name>
<evidence type="ECO:0000256" key="1">
    <source>
        <dbReference type="SAM" id="Phobius"/>
    </source>
</evidence>
<dbReference type="AlphaFoldDB" id="B5XHA7"/>
<keyword evidence="1" id="KW-0472">Membrane</keyword>
<feature type="transmembrane region" description="Helical" evidence="1">
    <location>
        <begin position="12"/>
        <end position="32"/>
    </location>
</feature>
<dbReference type="RefSeq" id="WP_011996739.1">
    <property type="nucleotide sequence ID" value="NC_009727.1"/>
</dbReference>
<protein>
    <recommendedName>
        <fullName evidence="4">DUF2975 domain-containing protein</fullName>
    </recommendedName>
</protein>
<dbReference type="EMBL" id="CP000733">
    <property type="protein sequence ID" value="ACI23127.1"/>
    <property type="molecule type" value="Genomic_DNA"/>
</dbReference>
<evidence type="ECO:0008006" key="4">
    <source>
        <dbReference type="Google" id="ProtNLM"/>
    </source>
</evidence>
<proteinExistence type="predicted"/>
<dbReference type="KEGG" id="cbd:CBUD_0785c"/>
<dbReference type="Pfam" id="PF11188">
    <property type="entry name" value="DUF2975"/>
    <property type="match status" value="1"/>
</dbReference>
<evidence type="ECO:0000313" key="2">
    <source>
        <dbReference type="EMBL" id="ACI23127.1"/>
    </source>
</evidence>
<gene>
    <name evidence="2" type="ORF">CBUD_0785c</name>
</gene>
<feature type="transmembrane region" description="Helical" evidence="1">
    <location>
        <begin position="38"/>
        <end position="65"/>
    </location>
</feature>
<keyword evidence="1" id="KW-1133">Transmembrane helix</keyword>
<sequence length="80" mass="9761">MENVKYYRQLGYTFFLWIVGRWVYHLVIFYFFSPPDKVLLIFVFINLTNIISFFIGAIIILISWIMKEGYLLKEDYDFTI</sequence>
<organism evidence="2 3">
    <name type="scientific">Coxiella burnetii (strain Dugway 5J108-111)</name>
    <dbReference type="NCBI Taxonomy" id="434922"/>
    <lineage>
        <taxon>Bacteria</taxon>
        <taxon>Pseudomonadati</taxon>
        <taxon>Pseudomonadota</taxon>
        <taxon>Gammaproteobacteria</taxon>
        <taxon>Legionellales</taxon>
        <taxon>Coxiellaceae</taxon>
        <taxon>Coxiella</taxon>
    </lineage>
</organism>
<evidence type="ECO:0000313" key="3">
    <source>
        <dbReference type="Proteomes" id="UP000008555"/>
    </source>
</evidence>
<dbReference type="InterPro" id="IPR021354">
    <property type="entry name" value="DUF2975"/>
</dbReference>